<evidence type="ECO:0000313" key="4">
    <source>
        <dbReference type="Proteomes" id="UP000799440"/>
    </source>
</evidence>
<feature type="domain" description="RING-type" evidence="2">
    <location>
        <begin position="28"/>
        <end position="82"/>
    </location>
</feature>
<keyword evidence="1" id="KW-0479">Metal-binding</keyword>
<dbReference type="InterPro" id="IPR013083">
    <property type="entry name" value="Znf_RING/FYVE/PHD"/>
</dbReference>
<keyword evidence="1" id="KW-0863">Zinc-finger</keyword>
<dbReference type="OrthoDB" id="1431934at2759"/>
<keyword evidence="1" id="KW-0862">Zinc</keyword>
<protein>
    <recommendedName>
        <fullName evidence="2">RING-type domain-containing protein</fullName>
    </recommendedName>
</protein>
<reference evidence="3" key="1">
    <citation type="journal article" date="2020" name="Stud. Mycol.">
        <title>101 Dothideomycetes genomes: a test case for predicting lifestyles and emergence of pathogens.</title>
        <authorList>
            <person name="Haridas S."/>
            <person name="Albert R."/>
            <person name="Binder M."/>
            <person name="Bloem J."/>
            <person name="Labutti K."/>
            <person name="Salamov A."/>
            <person name="Andreopoulos B."/>
            <person name="Baker S."/>
            <person name="Barry K."/>
            <person name="Bills G."/>
            <person name="Bluhm B."/>
            <person name="Cannon C."/>
            <person name="Castanera R."/>
            <person name="Culley D."/>
            <person name="Daum C."/>
            <person name="Ezra D."/>
            <person name="Gonzalez J."/>
            <person name="Henrissat B."/>
            <person name="Kuo A."/>
            <person name="Liang C."/>
            <person name="Lipzen A."/>
            <person name="Lutzoni F."/>
            <person name="Magnuson J."/>
            <person name="Mondo S."/>
            <person name="Nolan M."/>
            <person name="Ohm R."/>
            <person name="Pangilinan J."/>
            <person name="Park H.-J."/>
            <person name="Ramirez L."/>
            <person name="Alfaro M."/>
            <person name="Sun H."/>
            <person name="Tritt A."/>
            <person name="Yoshinaga Y."/>
            <person name="Zwiers L.-H."/>
            <person name="Turgeon B."/>
            <person name="Goodwin S."/>
            <person name="Spatafora J."/>
            <person name="Crous P."/>
            <person name="Grigoriev I."/>
        </authorList>
    </citation>
    <scope>NUCLEOTIDE SEQUENCE</scope>
    <source>
        <strain evidence="3">CBS 119925</strain>
    </source>
</reference>
<dbReference type="SUPFAM" id="SSF57850">
    <property type="entry name" value="RING/U-box"/>
    <property type="match status" value="1"/>
</dbReference>
<dbReference type="GO" id="GO:0008270">
    <property type="term" value="F:zinc ion binding"/>
    <property type="evidence" value="ECO:0007669"/>
    <property type="project" value="UniProtKB-KW"/>
</dbReference>
<accession>A0A6A6VP33</accession>
<dbReference type="InterPro" id="IPR001841">
    <property type="entry name" value="Znf_RING"/>
</dbReference>
<dbReference type="PROSITE" id="PS50089">
    <property type="entry name" value="ZF_RING_2"/>
    <property type="match status" value="1"/>
</dbReference>
<dbReference type="EMBL" id="MU006561">
    <property type="protein sequence ID" value="KAF2751933.1"/>
    <property type="molecule type" value="Genomic_DNA"/>
</dbReference>
<sequence>MGQAYSDTKDWDANYAEDEALAATHRRCQICTTRKLLDEFDDRTPTQRCEHEVSVCKACLEQELVAQFHKQMHYELDCPQCDKTLTIRDLEEVAPMIIRLAEHDPRRPRNRPPPRCRKCLLTEHEGKTCQEALDKDIQGIRIHTF</sequence>
<gene>
    <name evidence="3" type="ORF">M011DRAFT_9970</name>
</gene>
<dbReference type="AlphaFoldDB" id="A0A6A6VP33"/>
<evidence type="ECO:0000256" key="1">
    <source>
        <dbReference type="PROSITE-ProRule" id="PRU00175"/>
    </source>
</evidence>
<organism evidence="3 4">
    <name type="scientific">Sporormia fimetaria CBS 119925</name>
    <dbReference type="NCBI Taxonomy" id="1340428"/>
    <lineage>
        <taxon>Eukaryota</taxon>
        <taxon>Fungi</taxon>
        <taxon>Dikarya</taxon>
        <taxon>Ascomycota</taxon>
        <taxon>Pezizomycotina</taxon>
        <taxon>Dothideomycetes</taxon>
        <taxon>Pleosporomycetidae</taxon>
        <taxon>Pleosporales</taxon>
        <taxon>Sporormiaceae</taxon>
        <taxon>Sporormia</taxon>
    </lineage>
</organism>
<dbReference type="Proteomes" id="UP000799440">
    <property type="component" value="Unassembled WGS sequence"/>
</dbReference>
<evidence type="ECO:0000259" key="2">
    <source>
        <dbReference type="PROSITE" id="PS50089"/>
    </source>
</evidence>
<name>A0A6A6VP33_9PLEO</name>
<evidence type="ECO:0000313" key="3">
    <source>
        <dbReference type="EMBL" id="KAF2751933.1"/>
    </source>
</evidence>
<proteinExistence type="predicted"/>
<keyword evidence="4" id="KW-1185">Reference proteome</keyword>
<dbReference type="Gene3D" id="3.30.40.10">
    <property type="entry name" value="Zinc/RING finger domain, C3HC4 (zinc finger)"/>
    <property type="match status" value="1"/>
</dbReference>